<keyword evidence="3" id="KW-1185">Reference proteome</keyword>
<protein>
    <recommendedName>
        <fullName evidence="1">DUF7580 domain-containing protein</fullName>
    </recommendedName>
</protein>
<dbReference type="GeneID" id="85327793"/>
<gene>
    <name evidence="2" type="ORF">B0T26DRAFT_745167</name>
</gene>
<dbReference type="AlphaFoldDB" id="A0AA40BF63"/>
<dbReference type="Proteomes" id="UP001172101">
    <property type="component" value="Unassembled WGS sequence"/>
</dbReference>
<organism evidence="2 3">
    <name type="scientific">Lasiosphaeria miniovina</name>
    <dbReference type="NCBI Taxonomy" id="1954250"/>
    <lineage>
        <taxon>Eukaryota</taxon>
        <taxon>Fungi</taxon>
        <taxon>Dikarya</taxon>
        <taxon>Ascomycota</taxon>
        <taxon>Pezizomycotina</taxon>
        <taxon>Sordariomycetes</taxon>
        <taxon>Sordariomycetidae</taxon>
        <taxon>Sordariales</taxon>
        <taxon>Lasiosphaeriaceae</taxon>
        <taxon>Lasiosphaeria</taxon>
    </lineage>
</organism>
<dbReference type="Pfam" id="PF24476">
    <property type="entry name" value="DUF7580"/>
    <property type="match status" value="1"/>
</dbReference>
<comment type="caution">
    <text evidence="2">The sequence shown here is derived from an EMBL/GenBank/DDBJ whole genome shotgun (WGS) entry which is preliminary data.</text>
</comment>
<dbReference type="PANTHER" id="PTHR35186:SF4">
    <property type="entry name" value="PRION-INHIBITION AND PROPAGATION HELO DOMAIN-CONTAINING PROTEIN"/>
    <property type="match status" value="1"/>
</dbReference>
<sequence>MEVVGVVLGGIPLALYALDSYKRCLRMTKDVVKYGATLETFSLHIFIQRKQLELTLRNVGLRFEEGQLPTRRELDTHLARLYPSSHAEFLSILSQMEGIMAKLLDKLDVDSQGKRGLSGSDRDELVQNLHYWNTALSKVFEKAEIPQDEDGPLFANQAPANLTLGLSRKERFAIAAAASWAVLYLCGTPSLREEDWSRSGASAIQFGVDNPPSIRPAVSCDLKAGKAPGKQPDTSSWADADRPSKIRNKILFALGVLLMELSLKKTIDSIQQESGAGSPDIYELAERQTDRVYIDAGHSYGYAVQRCLRCEFPGRDSMKSFDFAQFRRQFFNTVVAPVHAAYIVQRL</sequence>
<proteinExistence type="predicted"/>
<name>A0AA40BF63_9PEZI</name>
<dbReference type="InterPro" id="IPR056002">
    <property type="entry name" value="DUF7580"/>
</dbReference>
<evidence type="ECO:0000313" key="3">
    <source>
        <dbReference type="Proteomes" id="UP001172101"/>
    </source>
</evidence>
<dbReference type="EMBL" id="JAUIRO010000001">
    <property type="protein sequence ID" value="KAK0733076.1"/>
    <property type="molecule type" value="Genomic_DNA"/>
</dbReference>
<dbReference type="RefSeq" id="XP_060301953.1">
    <property type="nucleotide sequence ID" value="XM_060444523.1"/>
</dbReference>
<evidence type="ECO:0000259" key="1">
    <source>
        <dbReference type="Pfam" id="PF24476"/>
    </source>
</evidence>
<feature type="domain" description="DUF7580" evidence="1">
    <location>
        <begin position="166"/>
        <end position="339"/>
    </location>
</feature>
<dbReference type="PANTHER" id="PTHR35186">
    <property type="entry name" value="ANK_REP_REGION DOMAIN-CONTAINING PROTEIN"/>
    <property type="match status" value="1"/>
</dbReference>
<reference evidence="2" key="1">
    <citation type="submission" date="2023-06" db="EMBL/GenBank/DDBJ databases">
        <title>Genome-scale phylogeny and comparative genomics of the fungal order Sordariales.</title>
        <authorList>
            <consortium name="Lawrence Berkeley National Laboratory"/>
            <person name="Hensen N."/>
            <person name="Bonometti L."/>
            <person name="Westerberg I."/>
            <person name="Brannstrom I.O."/>
            <person name="Guillou S."/>
            <person name="Cros-Aarteil S."/>
            <person name="Calhoun S."/>
            <person name="Haridas S."/>
            <person name="Kuo A."/>
            <person name="Mondo S."/>
            <person name="Pangilinan J."/>
            <person name="Riley R."/>
            <person name="LaButti K."/>
            <person name="Andreopoulos B."/>
            <person name="Lipzen A."/>
            <person name="Chen C."/>
            <person name="Yanf M."/>
            <person name="Daum C."/>
            <person name="Ng V."/>
            <person name="Clum A."/>
            <person name="Steindorff A."/>
            <person name="Ohm R."/>
            <person name="Martin F."/>
            <person name="Silar P."/>
            <person name="Natvig D."/>
            <person name="Lalanne C."/>
            <person name="Gautier V."/>
            <person name="Ament-velasquez S.L."/>
            <person name="Kruys A."/>
            <person name="Hutchinson M.I."/>
            <person name="Powell A.J."/>
            <person name="Barry K."/>
            <person name="Miller A.N."/>
            <person name="Grigoriev I.V."/>
            <person name="Debuchy R."/>
            <person name="Gladieux P."/>
            <person name="Thoren M.H."/>
            <person name="Johannesson H."/>
        </authorList>
    </citation>
    <scope>NUCLEOTIDE SEQUENCE</scope>
    <source>
        <strain evidence="2">SMH2392-1A</strain>
    </source>
</reference>
<accession>A0AA40BF63</accession>
<evidence type="ECO:0000313" key="2">
    <source>
        <dbReference type="EMBL" id="KAK0733076.1"/>
    </source>
</evidence>